<dbReference type="Proteomes" id="UP001162501">
    <property type="component" value="Chromosome 33"/>
</dbReference>
<organism evidence="1 2">
    <name type="scientific">Rangifer tarandus platyrhynchus</name>
    <name type="common">Svalbard reindeer</name>
    <dbReference type="NCBI Taxonomy" id="3082113"/>
    <lineage>
        <taxon>Eukaryota</taxon>
        <taxon>Metazoa</taxon>
        <taxon>Chordata</taxon>
        <taxon>Craniata</taxon>
        <taxon>Vertebrata</taxon>
        <taxon>Euteleostomi</taxon>
        <taxon>Mammalia</taxon>
        <taxon>Eutheria</taxon>
        <taxon>Laurasiatheria</taxon>
        <taxon>Artiodactyla</taxon>
        <taxon>Ruminantia</taxon>
        <taxon>Pecora</taxon>
        <taxon>Cervidae</taxon>
        <taxon>Odocoileinae</taxon>
        <taxon>Rangifer</taxon>
    </lineage>
</organism>
<reference evidence="1" key="1">
    <citation type="submission" date="2023-05" db="EMBL/GenBank/DDBJ databases">
        <authorList>
            <consortium name="ELIXIR-Norway"/>
        </authorList>
    </citation>
    <scope>NUCLEOTIDE SEQUENCE</scope>
</reference>
<gene>
    <name evidence="1" type="ORF">MRATA1EN22A_LOCUS21921</name>
</gene>
<reference evidence="1" key="2">
    <citation type="submission" date="2025-03" db="EMBL/GenBank/DDBJ databases">
        <authorList>
            <consortium name="ELIXIR-Norway"/>
            <consortium name="Elixir Norway"/>
        </authorList>
    </citation>
    <scope>NUCLEOTIDE SEQUENCE</scope>
</reference>
<accession>A0AC59ZSF7</accession>
<evidence type="ECO:0000313" key="1">
    <source>
        <dbReference type="EMBL" id="CAN0494942.1"/>
    </source>
</evidence>
<dbReference type="EMBL" id="OX596117">
    <property type="protein sequence ID" value="CAN0494942.1"/>
    <property type="molecule type" value="Genomic_DNA"/>
</dbReference>
<sequence length="135" mass="14503">MRRRGPWGLRGQAGFQAGPSPMGFRGQAHVSGPEVPWPDRMSPPRSPHLTMQSQSKRQSLPVPGPLPSRGAGAWVAVPKGGRAGTGASCAGFFFLNHNGCVPHHFIFVTYISRSYFVKTPPPRSPPPPPKIDLAS</sequence>
<name>A0AC59ZSF7_RANTA</name>
<evidence type="ECO:0000313" key="2">
    <source>
        <dbReference type="Proteomes" id="UP001162501"/>
    </source>
</evidence>
<protein>
    <submittedName>
        <fullName evidence="1">Uncharacterized protein</fullName>
    </submittedName>
</protein>
<proteinExistence type="predicted"/>